<protein>
    <submittedName>
        <fullName evidence="2">Uncharacterized protein</fullName>
    </submittedName>
</protein>
<comment type="caution">
    <text evidence="2">The sequence shown here is derived from an EMBL/GenBank/DDBJ whole genome shotgun (WGS) entry which is preliminary data.</text>
</comment>
<evidence type="ECO:0000256" key="1">
    <source>
        <dbReference type="SAM" id="Phobius"/>
    </source>
</evidence>
<accession>A0A5N6PMR4</accession>
<keyword evidence="1" id="KW-0472">Membrane</keyword>
<keyword evidence="3" id="KW-1185">Reference proteome</keyword>
<name>A0A5N6PMR4_9ASTR</name>
<dbReference type="EMBL" id="SZYD01000003">
    <property type="protein sequence ID" value="KAD6794387.1"/>
    <property type="molecule type" value="Genomic_DNA"/>
</dbReference>
<evidence type="ECO:0000313" key="3">
    <source>
        <dbReference type="Proteomes" id="UP000326396"/>
    </source>
</evidence>
<proteinExistence type="predicted"/>
<dbReference type="AlphaFoldDB" id="A0A5N6PMR4"/>
<dbReference type="Proteomes" id="UP000326396">
    <property type="component" value="Linkage Group LG11"/>
</dbReference>
<sequence length="106" mass="11421">MKGHRSIDEDEATVTVGINVSQSQPLSGLAPAIVHSLCSSVHQGHCDLNLLVHLAAFCSAASLPLLSNSDWRLTDRWLRLTIMFCGFCAHCLDVGTLQYLTILTGG</sequence>
<feature type="transmembrane region" description="Helical" evidence="1">
    <location>
        <begin position="78"/>
        <end position="100"/>
    </location>
</feature>
<reference evidence="2 3" key="1">
    <citation type="submission" date="2019-05" db="EMBL/GenBank/DDBJ databases">
        <title>Mikania micrantha, genome provides insights into the molecular mechanism of rapid growth.</title>
        <authorList>
            <person name="Liu B."/>
        </authorList>
    </citation>
    <scope>NUCLEOTIDE SEQUENCE [LARGE SCALE GENOMIC DNA]</scope>
    <source>
        <strain evidence="2">NLD-2019</strain>
        <tissue evidence="2">Leaf</tissue>
    </source>
</reference>
<keyword evidence="1" id="KW-0812">Transmembrane</keyword>
<evidence type="ECO:0000313" key="2">
    <source>
        <dbReference type="EMBL" id="KAD6794387.1"/>
    </source>
</evidence>
<keyword evidence="1" id="KW-1133">Transmembrane helix</keyword>
<organism evidence="2 3">
    <name type="scientific">Mikania micrantha</name>
    <name type="common">bitter vine</name>
    <dbReference type="NCBI Taxonomy" id="192012"/>
    <lineage>
        <taxon>Eukaryota</taxon>
        <taxon>Viridiplantae</taxon>
        <taxon>Streptophyta</taxon>
        <taxon>Embryophyta</taxon>
        <taxon>Tracheophyta</taxon>
        <taxon>Spermatophyta</taxon>
        <taxon>Magnoliopsida</taxon>
        <taxon>eudicotyledons</taxon>
        <taxon>Gunneridae</taxon>
        <taxon>Pentapetalae</taxon>
        <taxon>asterids</taxon>
        <taxon>campanulids</taxon>
        <taxon>Asterales</taxon>
        <taxon>Asteraceae</taxon>
        <taxon>Asteroideae</taxon>
        <taxon>Heliantheae alliance</taxon>
        <taxon>Eupatorieae</taxon>
        <taxon>Mikania</taxon>
    </lineage>
</organism>
<gene>
    <name evidence="2" type="ORF">E3N88_05283</name>
</gene>